<evidence type="ECO:0000313" key="1">
    <source>
        <dbReference type="EMBL" id="RAS70624.1"/>
    </source>
</evidence>
<dbReference type="NCBIfam" id="NF008496">
    <property type="entry name" value="PRK11408.1-3"/>
    <property type="match status" value="1"/>
</dbReference>
<evidence type="ECO:0000313" key="2">
    <source>
        <dbReference type="Proteomes" id="UP000248714"/>
    </source>
</evidence>
<dbReference type="EMBL" id="QLTT01000001">
    <property type="protein sequence ID" value="RAS70624.1"/>
    <property type="molecule type" value="Genomic_DNA"/>
</dbReference>
<dbReference type="Proteomes" id="UP000248714">
    <property type="component" value="Unassembled WGS sequence"/>
</dbReference>
<accession>A0ABX9EJ78</accession>
<protein>
    <submittedName>
        <fullName evidence="1">Uncharacterized protein DUF2625</fullName>
    </submittedName>
</protein>
<sequence length="238" mass="25301">MRDIAELVDVTDPGWPVIADAIAEGATECVVLPPDSSACRATLLQLQVTARSLLGAVVLNSGGMLLHHGWLRVYGGSGGALPSLAEVNGFPASFDPSWAPEAGLVLAHDVLGGVFALNGMDCARRGRPGEPGQVVYFAPDSLEWETFDGPHGQWLMWMLDGGLENYYASVFWPSWRAEVAELGLRDAITMWPPLFSKEGAENIAGTTRSAVPLREQLSFGVDFAGQFGLPAPGPLGLL</sequence>
<organism evidence="1 2">
    <name type="scientific">Lentzea atacamensis</name>
    <dbReference type="NCBI Taxonomy" id="531938"/>
    <lineage>
        <taxon>Bacteria</taxon>
        <taxon>Bacillati</taxon>
        <taxon>Actinomycetota</taxon>
        <taxon>Actinomycetes</taxon>
        <taxon>Pseudonocardiales</taxon>
        <taxon>Pseudonocardiaceae</taxon>
        <taxon>Lentzea</taxon>
    </lineage>
</organism>
<comment type="caution">
    <text evidence="1">The sequence shown here is derived from an EMBL/GenBank/DDBJ whole genome shotgun (WGS) entry which is preliminary data.</text>
</comment>
<name>A0ABX9EJ78_9PSEU</name>
<gene>
    <name evidence="1" type="ORF">C8D87_101924</name>
</gene>
<reference evidence="1 2" key="1">
    <citation type="submission" date="2018-06" db="EMBL/GenBank/DDBJ databases">
        <title>Genomic Encyclopedia of Type Strains, Phase IV (KMG-IV): sequencing the most valuable type-strain genomes for metagenomic binning, comparative biology and taxonomic classification.</title>
        <authorList>
            <person name="Goeker M."/>
        </authorList>
    </citation>
    <scope>NUCLEOTIDE SEQUENCE [LARGE SCALE GENOMIC DNA]</scope>
    <source>
        <strain evidence="1 2">DSM 45479</strain>
    </source>
</reference>
<dbReference type="Pfam" id="PF10946">
    <property type="entry name" value="DUF2625"/>
    <property type="match status" value="1"/>
</dbReference>
<proteinExistence type="predicted"/>
<keyword evidence="2" id="KW-1185">Reference proteome</keyword>
<dbReference type="RefSeq" id="WP_112225634.1">
    <property type="nucleotide sequence ID" value="NZ_QLTT01000001.1"/>
</dbReference>
<dbReference type="InterPro" id="IPR021239">
    <property type="entry name" value="DUF2625"/>
</dbReference>